<keyword evidence="4" id="KW-1185">Reference proteome</keyword>
<dbReference type="RefSeq" id="WP_219872101.1">
    <property type="nucleotide sequence ID" value="NZ_JAHZIJ010000004.1"/>
</dbReference>
<dbReference type="PANTHER" id="PTHR34351:SF2">
    <property type="entry name" value="DUF58 DOMAIN-CONTAINING PROTEIN"/>
    <property type="match status" value="1"/>
</dbReference>
<dbReference type="PANTHER" id="PTHR34351">
    <property type="entry name" value="SLR1927 PROTEIN-RELATED"/>
    <property type="match status" value="1"/>
</dbReference>
<keyword evidence="1" id="KW-0472">Membrane</keyword>
<evidence type="ECO:0000256" key="1">
    <source>
        <dbReference type="SAM" id="Phobius"/>
    </source>
</evidence>
<sequence>MSGPKGGVPPGKARSRHVGSRHWGQMVLMLLLIASGAALWSRGHAVEWLLFGVMAVLALGCLLAPCIMIGRIEAARFLETAKVLADGDELRIRLVISSSGPLPFMWLAVSDEIVNVTSEAGPSLLYRRVLLPWFRQKQTVAYTVKGVQRGELSFEPVRIMVGDLLGMTVRTFRIECPASRLVMPRPPEAALGKWLPGIHSAKAALAAENGAPLSSAARAAGLSGGGLDMRAYVPGDPLRRVNWRAVARGLGMQTRVSESDAPCDTIIMLDASGAMFGGDPRMFDACVGRAALALRTVFDSGRGVKLMCSSKEELRLHIEAGDRDALREAEQRLARLRADGERPLAEWLVAVISRIPKAAKVVCITGGAIAHSGEGKDMMERTAKFAAVRGGRAHFWLAGEAPGPSGGQQQGKWFGGYVAYLPLHAAYRNQPVIEGGDCDACATTG</sequence>
<feature type="transmembrane region" description="Helical" evidence="1">
    <location>
        <begin position="48"/>
        <end position="69"/>
    </location>
</feature>
<dbReference type="Proteomes" id="UP000812277">
    <property type="component" value="Unassembled WGS sequence"/>
</dbReference>
<keyword evidence="1" id="KW-0812">Transmembrane</keyword>
<feature type="transmembrane region" description="Helical" evidence="1">
    <location>
        <begin position="23"/>
        <end position="42"/>
    </location>
</feature>
<feature type="domain" description="DUF58" evidence="2">
    <location>
        <begin position="228"/>
        <end position="327"/>
    </location>
</feature>
<evidence type="ECO:0000313" key="3">
    <source>
        <dbReference type="EMBL" id="MBW7474874.1"/>
    </source>
</evidence>
<dbReference type="InterPro" id="IPR002881">
    <property type="entry name" value="DUF58"/>
</dbReference>
<organism evidence="3 4">
    <name type="scientific">Paenibacillus oenotherae</name>
    <dbReference type="NCBI Taxonomy" id="1435645"/>
    <lineage>
        <taxon>Bacteria</taxon>
        <taxon>Bacillati</taxon>
        <taxon>Bacillota</taxon>
        <taxon>Bacilli</taxon>
        <taxon>Bacillales</taxon>
        <taxon>Paenibacillaceae</taxon>
        <taxon>Paenibacillus</taxon>
    </lineage>
</organism>
<evidence type="ECO:0000313" key="4">
    <source>
        <dbReference type="Proteomes" id="UP000812277"/>
    </source>
</evidence>
<dbReference type="Pfam" id="PF01882">
    <property type="entry name" value="DUF58"/>
    <property type="match status" value="1"/>
</dbReference>
<comment type="caution">
    <text evidence="3">The sequence shown here is derived from an EMBL/GenBank/DDBJ whole genome shotgun (WGS) entry which is preliminary data.</text>
</comment>
<dbReference type="EMBL" id="JAHZIJ010000004">
    <property type="protein sequence ID" value="MBW7474874.1"/>
    <property type="molecule type" value="Genomic_DNA"/>
</dbReference>
<evidence type="ECO:0000259" key="2">
    <source>
        <dbReference type="Pfam" id="PF01882"/>
    </source>
</evidence>
<gene>
    <name evidence="3" type="ORF">K0T92_08970</name>
</gene>
<protein>
    <submittedName>
        <fullName evidence="3">DUF58 domain-containing protein</fullName>
    </submittedName>
</protein>
<keyword evidence="1" id="KW-1133">Transmembrane helix</keyword>
<reference evidence="3 4" key="1">
    <citation type="submission" date="2021-07" db="EMBL/GenBank/DDBJ databases">
        <title>Paenibacillus radiodurans sp. nov., isolated from the southeastern edge of Tengger Desert.</title>
        <authorList>
            <person name="Zhang G."/>
        </authorList>
    </citation>
    <scope>NUCLEOTIDE SEQUENCE [LARGE SCALE GENOMIC DNA]</scope>
    <source>
        <strain evidence="3 4">DT7-4</strain>
    </source>
</reference>
<proteinExistence type="predicted"/>
<name>A0ABS7D4L6_9BACL</name>
<accession>A0ABS7D4L6</accession>